<organism evidence="1">
    <name type="scientific">mine drainage metagenome</name>
    <dbReference type="NCBI Taxonomy" id="410659"/>
    <lineage>
        <taxon>unclassified sequences</taxon>
        <taxon>metagenomes</taxon>
        <taxon>ecological metagenomes</taxon>
    </lineage>
</organism>
<reference evidence="1" key="1">
    <citation type="submission" date="2013-08" db="EMBL/GenBank/DDBJ databases">
        <authorList>
            <person name="Mendez C."/>
            <person name="Richter M."/>
            <person name="Ferrer M."/>
            <person name="Sanchez J."/>
        </authorList>
    </citation>
    <scope>NUCLEOTIDE SEQUENCE</scope>
</reference>
<accession>T0Y9D3</accession>
<comment type="caution">
    <text evidence="1">The sequence shown here is derived from an EMBL/GenBank/DDBJ whole genome shotgun (WGS) entry which is preliminary data.</text>
</comment>
<evidence type="ECO:0000313" key="1">
    <source>
        <dbReference type="EMBL" id="EQD31781.1"/>
    </source>
</evidence>
<name>T0Y9D3_9ZZZZ</name>
<proteinExistence type="predicted"/>
<reference evidence="1" key="2">
    <citation type="journal article" date="2014" name="ISME J.">
        <title>Microbial stratification in low pH oxic and suboxic macroscopic growths along an acid mine drainage.</title>
        <authorList>
            <person name="Mendez-Garcia C."/>
            <person name="Mesa V."/>
            <person name="Sprenger R.R."/>
            <person name="Richter M."/>
            <person name="Diez M.S."/>
            <person name="Solano J."/>
            <person name="Bargiela R."/>
            <person name="Golyshina O.V."/>
            <person name="Manteca A."/>
            <person name="Ramos J.L."/>
            <person name="Gallego J.R."/>
            <person name="Llorente I."/>
            <person name="Martins Dos Santos V.A."/>
            <person name="Jensen O.N."/>
            <person name="Pelaez A.I."/>
            <person name="Sanchez J."/>
            <person name="Ferrer M."/>
        </authorList>
    </citation>
    <scope>NUCLEOTIDE SEQUENCE</scope>
</reference>
<dbReference type="EMBL" id="AUZY01012025">
    <property type="protein sequence ID" value="EQD31781.1"/>
    <property type="molecule type" value="Genomic_DNA"/>
</dbReference>
<protein>
    <submittedName>
        <fullName evidence="1">Uncharacterized protein</fullName>
    </submittedName>
</protein>
<dbReference type="AlphaFoldDB" id="T0Y9D3"/>
<sequence>TSAYNITGISKIVSMPENVTTPVLLSNLPTNPLVVLDTNAHGSEILVGSGYVNTLSAAFETAQGITNADLNVTGGKIVASTASNQILVAGYTAAQTTAAANTFISDLYTAAATS</sequence>
<feature type="non-terminal residue" evidence="1">
    <location>
        <position position="1"/>
    </location>
</feature>
<gene>
    <name evidence="1" type="ORF">B1B_17996</name>
</gene>